<organism evidence="2 3">
    <name type="scientific">Rhizobium loti</name>
    <name type="common">Mesorhizobium loti</name>
    <dbReference type="NCBI Taxonomy" id="381"/>
    <lineage>
        <taxon>Bacteria</taxon>
        <taxon>Pseudomonadati</taxon>
        <taxon>Pseudomonadota</taxon>
        <taxon>Alphaproteobacteria</taxon>
        <taxon>Hyphomicrobiales</taxon>
        <taxon>Phyllobacteriaceae</taxon>
        <taxon>Mesorhizobium</taxon>
    </lineage>
</organism>
<evidence type="ECO:0000313" key="3">
    <source>
        <dbReference type="Proteomes" id="UP000053176"/>
    </source>
</evidence>
<proteinExistence type="predicted"/>
<comment type="caution">
    <text evidence="2">The sequence shown here is derived from an EMBL/GenBank/DDBJ whole genome shotgun (WGS) entry which is preliminary data.</text>
</comment>
<protein>
    <submittedName>
        <fullName evidence="2">Uncharacterized protein</fullName>
    </submittedName>
</protein>
<dbReference type="EMBL" id="LPWA01000090">
    <property type="protein sequence ID" value="KUM27491.1"/>
    <property type="molecule type" value="Genomic_DNA"/>
</dbReference>
<evidence type="ECO:0000313" key="2">
    <source>
        <dbReference type="EMBL" id="KUM27491.1"/>
    </source>
</evidence>
<feature type="region of interest" description="Disordered" evidence="1">
    <location>
        <begin position="1"/>
        <end position="22"/>
    </location>
</feature>
<name>A0A101KV13_RHILI</name>
<accession>A0A101KV13</accession>
<dbReference type="AlphaFoldDB" id="A0A101KV13"/>
<dbReference type="Proteomes" id="UP000053176">
    <property type="component" value="Unassembled WGS sequence"/>
</dbReference>
<sequence>MSLFPAAATARSTSSTVPSGQVAEGPDLVLYFKHMTVLKGNSEYRLHFNETDALTDSQRGYAEAQLKLFDSWYAQWSRQPAMARYAA</sequence>
<dbReference type="Gene3D" id="3.20.20.70">
    <property type="entry name" value="Aldolase class I"/>
    <property type="match status" value="1"/>
</dbReference>
<feature type="compositionally biased region" description="Low complexity" evidence="1">
    <location>
        <begin position="1"/>
        <end position="16"/>
    </location>
</feature>
<evidence type="ECO:0000256" key="1">
    <source>
        <dbReference type="SAM" id="MobiDB-lite"/>
    </source>
</evidence>
<reference evidence="2 3" key="1">
    <citation type="submission" date="2015-12" db="EMBL/GenBank/DDBJ databases">
        <title>Draft genome sequence of Mesorhizobium sp. UFLA 01-765, a multitolerant efficient symbiont and plant-growth promoting strain isolated from Zn-mining soil using Leucaena leucocephala as a trap plant.</title>
        <authorList>
            <person name="Rangel W.M."/>
            <person name="Thijs S."/>
            <person name="Longatti S.M."/>
            <person name="Moreira F.M."/>
            <person name="Weyens N."/>
            <person name="Vangronsveld J."/>
            <person name="Van Hamme J.D."/>
            <person name="Bottos E.M."/>
            <person name="Rineau F."/>
        </authorList>
    </citation>
    <scope>NUCLEOTIDE SEQUENCE [LARGE SCALE GENOMIC DNA]</scope>
    <source>
        <strain evidence="2 3">UFLA 01-765</strain>
    </source>
</reference>
<dbReference type="InterPro" id="IPR013785">
    <property type="entry name" value="Aldolase_TIM"/>
</dbReference>
<gene>
    <name evidence="2" type="ORF">AU467_16425</name>
</gene>